<feature type="region of interest" description="Disordered" evidence="1">
    <location>
        <begin position="116"/>
        <end position="288"/>
    </location>
</feature>
<protein>
    <submittedName>
        <fullName evidence="2">Uncharacterized protein</fullName>
    </submittedName>
</protein>
<comment type="caution">
    <text evidence="2">The sequence shown here is derived from an EMBL/GenBank/DDBJ whole genome shotgun (WGS) entry which is preliminary data.</text>
</comment>
<gene>
    <name evidence="2" type="ORF">HK103_005350</name>
</gene>
<feature type="compositionally biased region" description="Basic residues" evidence="1">
    <location>
        <begin position="266"/>
        <end position="277"/>
    </location>
</feature>
<name>A0AAD5UR15_9FUNG</name>
<dbReference type="EMBL" id="JADGKB010000005">
    <property type="protein sequence ID" value="KAJ3261515.1"/>
    <property type="molecule type" value="Genomic_DNA"/>
</dbReference>
<dbReference type="Proteomes" id="UP001210925">
    <property type="component" value="Unassembled WGS sequence"/>
</dbReference>
<sequence length="323" mass="36550">MDMVQMLISGEPNLEQFQNGFPSNWKEIISEMRDRVVKNTNERSALEEVDMELDSDDETTVKKIKEQLKNKVGDSCNTLGQNPIGTEKLDGLLKESKAEYINGSLKPELDRMESEITLADDSIGKSKSHDFGDSHSDEFAGESQSHKSKIEAESNQSIGETGSNDIWKTKPKSETLPDSNKSNCQISEEIVSEGTTHFEQQPEERDDLVQAIKLPRKKSRKKTLEKDEKHVYMSPPRSAHESVKGSDESLPKRNNSDSEDELLKSATKKTKRPRKPKSVPTTPFKSRSGRTIIKPLQYWKNEKANLTIVDEQGEKQFQLVVLK</sequence>
<feature type="compositionally biased region" description="Polar residues" evidence="1">
    <location>
        <begin position="176"/>
        <end position="186"/>
    </location>
</feature>
<evidence type="ECO:0000313" key="2">
    <source>
        <dbReference type="EMBL" id="KAJ3261515.1"/>
    </source>
</evidence>
<reference evidence="2" key="1">
    <citation type="submission" date="2020-05" db="EMBL/GenBank/DDBJ databases">
        <title>Phylogenomic resolution of chytrid fungi.</title>
        <authorList>
            <person name="Stajich J.E."/>
            <person name="Amses K."/>
            <person name="Simmons R."/>
            <person name="Seto K."/>
            <person name="Myers J."/>
            <person name="Bonds A."/>
            <person name="Quandt C.A."/>
            <person name="Barry K."/>
            <person name="Liu P."/>
            <person name="Grigoriev I."/>
            <person name="Longcore J.E."/>
            <person name="James T.Y."/>
        </authorList>
    </citation>
    <scope>NUCLEOTIDE SEQUENCE</scope>
    <source>
        <strain evidence="2">PLAUS21</strain>
    </source>
</reference>
<evidence type="ECO:0000256" key="1">
    <source>
        <dbReference type="SAM" id="MobiDB-lite"/>
    </source>
</evidence>
<accession>A0AAD5UR15</accession>
<feature type="compositionally biased region" description="Basic and acidic residues" evidence="1">
    <location>
        <begin position="122"/>
        <end position="152"/>
    </location>
</feature>
<evidence type="ECO:0000313" key="3">
    <source>
        <dbReference type="Proteomes" id="UP001210925"/>
    </source>
</evidence>
<feature type="compositionally biased region" description="Basic and acidic residues" evidence="1">
    <location>
        <begin position="222"/>
        <end position="231"/>
    </location>
</feature>
<feature type="compositionally biased region" description="Basic and acidic residues" evidence="1">
    <location>
        <begin position="238"/>
        <end position="256"/>
    </location>
</feature>
<organism evidence="2 3">
    <name type="scientific">Boothiomyces macroporosus</name>
    <dbReference type="NCBI Taxonomy" id="261099"/>
    <lineage>
        <taxon>Eukaryota</taxon>
        <taxon>Fungi</taxon>
        <taxon>Fungi incertae sedis</taxon>
        <taxon>Chytridiomycota</taxon>
        <taxon>Chytridiomycota incertae sedis</taxon>
        <taxon>Chytridiomycetes</taxon>
        <taxon>Rhizophydiales</taxon>
        <taxon>Terramycetaceae</taxon>
        <taxon>Boothiomyces</taxon>
    </lineage>
</organism>
<proteinExistence type="predicted"/>
<feature type="compositionally biased region" description="Polar residues" evidence="1">
    <location>
        <begin position="153"/>
        <end position="166"/>
    </location>
</feature>
<dbReference type="AlphaFoldDB" id="A0AAD5UR15"/>
<keyword evidence="3" id="KW-1185">Reference proteome</keyword>